<evidence type="ECO:0000259" key="6">
    <source>
        <dbReference type="SMART" id="SM00822"/>
    </source>
</evidence>
<dbReference type="InterPro" id="IPR002347">
    <property type="entry name" value="SDR_fam"/>
</dbReference>
<comment type="similarity">
    <text evidence="1 4">Belongs to the short-chain dehydrogenases/reductases (SDR) family.</text>
</comment>
<feature type="transmembrane region" description="Helical" evidence="5">
    <location>
        <begin position="13"/>
        <end position="33"/>
    </location>
</feature>
<organism evidence="7 8">
    <name type="scientific">Sphingobium olei</name>
    <dbReference type="NCBI Taxonomy" id="420955"/>
    <lineage>
        <taxon>Bacteria</taxon>
        <taxon>Pseudomonadati</taxon>
        <taxon>Pseudomonadota</taxon>
        <taxon>Alphaproteobacteria</taxon>
        <taxon>Sphingomonadales</taxon>
        <taxon>Sphingomonadaceae</taxon>
        <taxon>Sphingobium</taxon>
    </lineage>
</organism>
<evidence type="ECO:0000256" key="5">
    <source>
        <dbReference type="SAM" id="Phobius"/>
    </source>
</evidence>
<dbReference type="PANTHER" id="PTHR43391:SF14">
    <property type="entry name" value="DEHYDROGENASE_REDUCTASE SDR FAMILY PROTEIN 7-LIKE"/>
    <property type="match status" value="1"/>
</dbReference>
<keyword evidence="5" id="KW-0812">Transmembrane</keyword>
<name>A0ABW3NZI5_9SPHN</name>
<keyword evidence="2" id="KW-0521">NADP</keyword>
<evidence type="ECO:0000256" key="3">
    <source>
        <dbReference type="ARBA" id="ARBA00023002"/>
    </source>
</evidence>
<keyword evidence="3" id="KW-0560">Oxidoreductase</keyword>
<dbReference type="SUPFAM" id="SSF51735">
    <property type="entry name" value="NAD(P)-binding Rossmann-fold domains"/>
    <property type="match status" value="1"/>
</dbReference>
<evidence type="ECO:0000256" key="2">
    <source>
        <dbReference type="ARBA" id="ARBA00022857"/>
    </source>
</evidence>
<evidence type="ECO:0000313" key="7">
    <source>
        <dbReference type="EMBL" id="MFD1104320.1"/>
    </source>
</evidence>
<dbReference type="InterPro" id="IPR057326">
    <property type="entry name" value="KR_dom"/>
</dbReference>
<dbReference type="InterPro" id="IPR036291">
    <property type="entry name" value="NAD(P)-bd_dom_sf"/>
</dbReference>
<dbReference type="Proteomes" id="UP001597203">
    <property type="component" value="Unassembled WGS sequence"/>
</dbReference>
<keyword evidence="5" id="KW-1133">Transmembrane helix</keyword>
<keyword evidence="5" id="KW-0472">Membrane</keyword>
<protein>
    <submittedName>
        <fullName evidence="7">SDR family NAD(P)-dependent oxidoreductase</fullName>
    </submittedName>
</protein>
<dbReference type="SMART" id="SM00822">
    <property type="entry name" value="PKS_KR"/>
    <property type="match status" value="1"/>
</dbReference>
<evidence type="ECO:0000313" key="8">
    <source>
        <dbReference type="Proteomes" id="UP001597203"/>
    </source>
</evidence>
<dbReference type="Pfam" id="PF00106">
    <property type="entry name" value="adh_short"/>
    <property type="match status" value="1"/>
</dbReference>
<keyword evidence="8" id="KW-1185">Reference proteome</keyword>
<evidence type="ECO:0000256" key="4">
    <source>
        <dbReference type="RuleBase" id="RU000363"/>
    </source>
</evidence>
<evidence type="ECO:0000256" key="1">
    <source>
        <dbReference type="ARBA" id="ARBA00006484"/>
    </source>
</evidence>
<dbReference type="PRINTS" id="PR00080">
    <property type="entry name" value="SDRFAMILY"/>
</dbReference>
<proteinExistence type="inferred from homology"/>
<dbReference type="Gene3D" id="3.40.50.720">
    <property type="entry name" value="NAD(P)-binding Rossmann-like Domain"/>
    <property type="match status" value="1"/>
</dbReference>
<dbReference type="EMBL" id="JBHTLS010000091">
    <property type="protein sequence ID" value="MFD1104320.1"/>
    <property type="molecule type" value="Genomic_DNA"/>
</dbReference>
<gene>
    <name evidence="7" type="ORF">ACFQ24_05430</name>
</gene>
<dbReference type="PANTHER" id="PTHR43391">
    <property type="entry name" value="RETINOL DEHYDROGENASE-RELATED"/>
    <property type="match status" value="1"/>
</dbReference>
<feature type="domain" description="Ketoreductase" evidence="6">
    <location>
        <begin position="16"/>
        <end position="206"/>
    </location>
</feature>
<sequence length="291" mass="30463">MSSIPPPRQPSRLSGRVAVITGAGGGIGLALALEAARRGMDIALADIGEEALQAAKAQVEALGVRAIAVRTDVRDLTAVEALRDETASQLGEPWLVINNAGVAKIALAWETSEADWRRLLDINVWGVVNGLLAFLPGLRSRQSGHILNTASVGGLLAMPANAAYVASKHAVVGLSETLFRELEADGGAVGVSVLCPALVKTAIAGTRKVDGKTVSAIDSPHAMEPGDVARIALDAVDLGQFWILTHGEGIAAYMRARLEQMICQHNPDKTSVDRAILETATSATGLDFLRD</sequence>
<reference evidence="8" key="1">
    <citation type="journal article" date="2019" name="Int. J. Syst. Evol. Microbiol.">
        <title>The Global Catalogue of Microorganisms (GCM) 10K type strain sequencing project: providing services to taxonomists for standard genome sequencing and annotation.</title>
        <authorList>
            <consortium name="The Broad Institute Genomics Platform"/>
            <consortium name="The Broad Institute Genome Sequencing Center for Infectious Disease"/>
            <person name="Wu L."/>
            <person name="Ma J."/>
        </authorList>
    </citation>
    <scope>NUCLEOTIDE SEQUENCE [LARGE SCALE GENOMIC DNA]</scope>
    <source>
        <strain evidence="8">CCUG 54329</strain>
    </source>
</reference>
<accession>A0ABW3NZI5</accession>
<dbReference type="CDD" id="cd05233">
    <property type="entry name" value="SDR_c"/>
    <property type="match status" value="1"/>
</dbReference>
<dbReference type="RefSeq" id="WP_380909544.1">
    <property type="nucleotide sequence ID" value="NZ_JBHTLS010000091.1"/>
</dbReference>
<comment type="caution">
    <text evidence="7">The sequence shown here is derived from an EMBL/GenBank/DDBJ whole genome shotgun (WGS) entry which is preliminary data.</text>
</comment>
<dbReference type="PRINTS" id="PR00081">
    <property type="entry name" value="GDHRDH"/>
</dbReference>